<feature type="compositionally biased region" description="Low complexity" evidence="1">
    <location>
        <begin position="180"/>
        <end position="190"/>
    </location>
</feature>
<organism evidence="2 3">
    <name type="scientific">Colletotrichum asianum</name>
    <dbReference type="NCBI Taxonomy" id="702518"/>
    <lineage>
        <taxon>Eukaryota</taxon>
        <taxon>Fungi</taxon>
        <taxon>Dikarya</taxon>
        <taxon>Ascomycota</taxon>
        <taxon>Pezizomycotina</taxon>
        <taxon>Sordariomycetes</taxon>
        <taxon>Hypocreomycetidae</taxon>
        <taxon>Glomerellales</taxon>
        <taxon>Glomerellaceae</taxon>
        <taxon>Colletotrichum</taxon>
        <taxon>Colletotrichum gloeosporioides species complex</taxon>
    </lineage>
</organism>
<gene>
    <name evidence="2" type="ORF">GQ607_000785</name>
</gene>
<feature type="region of interest" description="Disordered" evidence="1">
    <location>
        <begin position="126"/>
        <end position="190"/>
    </location>
</feature>
<feature type="compositionally biased region" description="Acidic residues" evidence="1">
    <location>
        <begin position="132"/>
        <end position="155"/>
    </location>
</feature>
<evidence type="ECO:0000313" key="3">
    <source>
        <dbReference type="Proteomes" id="UP000434172"/>
    </source>
</evidence>
<dbReference type="Proteomes" id="UP000434172">
    <property type="component" value="Unassembled WGS sequence"/>
</dbReference>
<reference evidence="2 3" key="1">
    <citation type="submission" date="2019-12" db="EMBL/GenBank/DDBJ databases">
        <title>A genome sequence resource for the geographically widespread anthracnose pathogen Colletotrichum asianum.</title>
        <authorList>
            <person name="Meng Y."/>
        </authorList>
    </citation>
    <scope>NUCLEOTIDE SEQUENCE [LARGE SCALE GENOMIC DNA]</scope>
    <source>
        <strain evidence="2 3">ICMP 18580</strain>
    </source>
</reference>
<comment type="caution">
    <text evidence="2">The sequence shown here is derived from an EMBL/GenBank/DDBJ whole genome shotgun (WGS) entry which is preliminary data.</text>
</comment>
<dbReference type="OrthoDB" id="4807720at2759"/>
<sequence>MSHYEPEDDNVFRHFCTRCNDAWDLYAEGKLDEATAMAEATLREEPQPLSTHKALLHVLLSRSKDSTKALKNAQKAVDLYRFIMKDSDKASTSSNHVKFHIGINLRRAEGDLQLLIDQQRLERLSTVTLEDNQSEPDESQDDVEQEDNDSQEEMDLVGRLLMELSDKARSPTPTPPPTSPTVKSESSTPS</sequence>
<evidence type="ECO:0000256" key="1">
    <source>
        <dbReference type="SAM" id="MobiDB-lite"/>
    </source>
</evidence>
<evidence type="ECO:0000313" key="2">
    <source>
        <dbReference type="EMBL" id="KAF0331665.1"/>
    </source>
</evidence>
<protein>
    <submittedName>
        <fullName evidence="2">Uncharacterized protein</fullName>
    </submittedName>
</protein>
<name>A0A8H3WSJ3_9PEZI</name>
<dbReference type="SUPFAM" id="SSF48452">
    <property type="entry name" value="TPR-like"/>
    <property type="match status" value="1"/>
</dbReference>
<dbReference type="InterPro" id="IPR011990">
    <property type="entry name" value="TPR-like_helical_dom_sf"/>
</dbReference>
<proteinExistence type="predicted"/>
<dbReference type="AlphaFoldDB" id="A0A8H3WSJ3"/>
<accession>A0A8H3WSJ3</accession>
<dbReference type="EMBL" id="WOWK01000002">
    <property type="protein sequence ID" value="KAF0331665.1"/>
    <property type="molecule type" value="Genomic_DNA"/>
</dbReference>
<keyword evidence="3" id="KW-1185">Reference proteome</keyword>